<sequence>MAQPRYQSGASSPAPVRRPLAVIVARATRPVLPYLLNVSPSTACQARGFTRGCGFTVGRRLRLSSGL</sequence>
<evidence type="ECO:0000313" key="1">
    <source>
        <dbReference type="EMBL" id="KAJ1191337.1"/>
    </source>
</evidence>
<gene>
    <name evidence="1" type="ORF">NDU88_000653</name>
</gene>
<accession>A0AAV7URQ5</accession>
<dbReference type="AlphaFoldDB" id="A0AAV7URQ5"/>
<proteinExistence type="predicted"/>
<keyword evidence="2" id="KW-1185">Reference proteome</keyword>
<name>A0AAV7URQ5_PLEWA</name>
<organism evidence="1 2">
    <name type="scientific">Pleurodeles waltl</name>
    <name type="common">Iberian ribbed newt</name>
    <dbReference type="NCBI Taxonomy" id="8319"/>
    <lineage>
        <taxon>Eukaryota</taxon>
        <taxon>Metazoa</taxon>
        <taxon>Chordata</taxon>
        <taxon>Craniata</taxon>
        <taxon>Vertebrata</taxon>
        <taxon>Euteleostomi</taxon>
        <taxon>Amphibia</taxon>
        <taxon>Batrachia</taxon>
        <taxon>Caudata</taxon>
        <taxon>Salamandroidea</taxon>
        <taxon>Salamandridae</taxon>
        <taxon>Pleurodelinae</taxon>
        <taxon>Pleurodeles</taxon>
    </lineage>
</organism>
<comment type="caution">
    <text evidence="1">The sequence shown here is derived from an EMBL/GenBank/DDBJ whole genome shotgun (WGS) entry which is preliminary data.</text>
</comment>
<protein>
    <submittedName>
        <fullName evidence="1">Uncharacterized protein</fullName>
    </submittedName>
</protein>
<reference evidence="1" key="1">
    <citation type="journal article" date="2022" name="bioRxiv">
        <title>Sequencing and chromosome-scale assembly of the giantPleurodeles waltlgenome.</title>
        <authorList>
            <person name="Brown T."/>
            <person name="Elewa A."/>
            <person name="Iarovenko S."/>
            <person name="Subramanian E."/>
            <person name="Araus A.J."/>
            <person name="Petzold A."/>
            <person name="Susuki M."/>
            <person name="Suzuki K.-i.T."/>
            <person name="Hayashi T."/>
            <person name="Toyoda A."/>
            <person name="Oliveira C."/>
            <person name="Osipova E."/>
            <person name="Leigh N.D."/>
            <person name="Simon A."/>
            <person name="Yun M.H."/>
        </authorList>
    </citation>
    <scope>NUCLEOTIDE SEQUENCE</scope>
    <source>
        <strain evidence="1">20211129_DDA</strain>
        <tissue evidence="1">Liver</tissue>
    </source>
</reference>
<evidence type="ECO:0000313" key="2">
    <source>
        <dbReference type="Proteomes" id="UP001066276"/>
    </source>
</evidence>
<dbReference type="Proteomes" id="UP001066276">
    <property type="component" value="Chromosome 2_2"/>
</dbReference>
<dbReference type="EMBL" id="JANPWB010000004">
    <property type="protein sequence ID" value="KAJ1191337.1"/>
    <property type="molecule type" value="Genomic_DNA"/>
</dbReference>